<reference evidence="3 4" key="1">
    <citation type="submission" date="2010-01" db="EMBL/GenBank/DDBJ databases">
        <title>The complete genome of Thermobispora bispora DSM 43833.</title>
        <authorList>
            <consortium name="US DOE Joint Genome Institute (JGI-PGF)"/>
            <person name="Lucas S."/>
            <person name="Copeland A."/>
            <person name="Lapidus A."/>
            <person name="Glavina del Rio T."/>
            <person name="Dalin E."/>
            <person name="Tice H."/>
            <person name="Bruce D."/>
            <person name="Goodwin L."/>
            <person name="Pitluck S."/>
            <person name="Kyrpides N."/>
            <person name="Mavromatis K."/>
            <person name="Ivanova N."/>
            <person name="Mikhailova N."/>
            <person name="Chertkov O."/>
            <person name="Brettin T."/>
            <person name="Detter J.C."/>
            <person name="Han C."/>
            <person name="Larimer F."/>
            <person name="Land M."/>
            <person name="Hauser L."/>
            <person name="Markowitz V."/>
            <person name="Cheng J.-F."/>
            <person name="Hugenholtz P."/>
            <person name="Woyke T."/>
            <person name="Wu D."/>
            <person name="Jando M."/>
            <person name="Schneider S."/>
            <person name="Klenk H.-P."/>
            <person name="Eisen J.A."/>
        </authorList>
    </citation>
    <scope>NUCLEOTIDE SEQUENCE [LARGE SCALE GENOMIC DNA]</scope>
    <source>
        <strain evidence="4">ATCC 19993 / DSM 43833 / CBS 139.67 / JCM 10125 / KCTC 9307 / NBRC 14880 / R51</strain>
    </source>
</reference>
<evidence type="ECO:0000256" key="2">
    <source>
        <dbReference type="SAM" id="Phobius"/>
    </source>
</evidence>
<sequence length="318" mass="33486">MNGRAWVRAALSATASVLLAGLIVVLAGFMIRADAADNEPIEPCAPGQPCDAVTVTVTQTITPTVGPTSPEPEPVVTRTVTITPSPTAVPLPTATVTLPALPTPEERTQAITTPSVEPSVEVPQPSVSLPTATEPSPTPSPVVSFAEPNPQTAAVEIRDAPPEYDKVTLSHRLAIPAAILALLALFAWFVLEGRLRRMAHAAAGRHAVPARPDAAAGHPAGQMYSPVIGYVPVQPYPIVYPVAQWYGPMPPQGYPQASQAYPQAYQGHPQAYQPGYPAYGDQRPQAYGTAGDETIVAPVEQLDGPDPDEPRHPAEPTR</sequence>
<feature type="region of interest" description="Disordered" evidence="1">
    <location>
        <begin position="272"/>
        <end position="318"/>
    </location>
</feature>
<dbReference type="AlphaFoldDB" id="D6Y7N6"/>
<dbReference type="KEGG" id="tbi:Tbis_3052"/>
<evidence type="ECO:0000256" key="1">
    <source>
        <dbReference type="SAM" id="MobiDB-lite"/>
    </source>
</evidence>
<organism evidence="3 4">
    <name type="scientific">Thermobispora bispora (strain ATCC 19993 / DSM 43833 / CBS 139.67 / JCM 10125 / KCTC 9307 / NBRC 14880 / R51)</name>
    <dbReference type="NCBI Taxonomy" id="469371"/>
    <lineage>
        <taxon>Bacteria</taxon>
        <taxon>Bacillati</taxon>
        <taxon>Actinomycetota</taxon>
        <taxon>Actinomycetes</taxon>
        <taxon>Streptosporangiales</taxon>
        <taxon>Streptosporangiaceae</taxon>
        <taxon>Thermobispora</taxon>
    </lineage>
</organism>
<keyword evidence="2" id="KW-0812">Transmembrane</keyword>
<dbReference type="Proteomes" id="UP000006640">
    <property type="component" value="Chromosome"/>
</dbReference>
<feature type="compositionally biased region" description="Low complexity" evidence="1">
    <location>
        <begin position="114"/>
        <end position="135"/>
    </location>
</feature>
<name>D6Y7N6_THEBD</name>
<dbReference type="HOGENOM" id="CLU_874166_0_0_11"/>
<dbReference type="EMBL" id="CP001874">
    <property type="protein sequence ID" value="ADG89747.1"/>
    <property type="molecule type" value="Genomic_DNA"/>
</dbReference>
<feature type="compositionally biased region" description="Basic and acidic residues" evidence="1">
    <location>
        <begin position="308"/>
        <end position="318"/>
    </location>
</feature>
<dbReference type="OrthoDB" id="3534765at2"/>
<dbReference type="RefSeq" id="WP_013133280.1">
    <property type="nucleotide sequence ID" value="NC_014165.1"/>
</dbReference>
<evidence type="ECO:0000313" key="4">
    <source>
        <dbReference type="Proteomes" id="UP000006640"/>
    </source>
</evidence>
<evidence type="ECO:0000313" key="3">
    <source>
        <dbReference type="EMBL" id="ADG89747.1"/>
    </source>
</evidence>
<keyword evidence="2" id="KW-0472">Membrane</keyword>
<proteinExistence type="predicted"/>
<feature type="transmembrane region" description="Helical" evidence="2">
    <location>
        <begin position="173"/>
        <end position="191"/>
    </location>
</feature>
<dbReference type="eggNOG" id="COG3147">
    <property type="taxonomic scope" value="Bacteria"/>
</dbReference>
<gene>
    <name evidence="3" type="ordered locus">Tbis_3052</name>
</gene>
<keyword evidence="2" id="KW-1133">Transmembrane helix</keyword>
<dbReference type="STRING" id="469371.Tbis_3052"/>
<accession>D6Y7N6</accession>
<protein>
    <submittedName>
        <fullName evidence="3">Uncharacterized protein</fullName>
    </submittedName>
</protein>
<feature type="region of interest" description="Disordered" evidence="1">
    <location>
        <begin position="107"/>
        <end position="143"/>
    </location>
</feature>
<keyword evidence="4" id="KW-1185">Reference proteome</keyword>